<feature type="non-terminal residue" evidence="2">
    <location>
        <position position="1"/>
    </location>
</feature>
<dbReference type="InterPro" id="IPR056229">
    <property type="entry name" value="Ig_TMM62"/>
</dbReference>
<protein>
    <recommendedName>
        <fullName evidence="1">TMEM62 Ig-like domain-containing protein</fullName>
    </recommendedName>
</protein>
<gene>
    <name evidence="2" type="primary">ORF12698</name>
</gene>
<feature type="non-terminal residue" evidence="2">
    <location>
        <position position="157"/>
    </location>
</feature>
<dbReference type="EMBL" id="HACG01004302">
    <property type="protein sequence ID" value="CEK51167.1"/>
    <property type="molecule type" value="Transcribed_RNA"/>
</dbReference>
<dbReference type="PANTHER" id="PTHR14795:SF0">
    <property type="entry name" value="TRANSMEMBRANE PROTEIN 62"/>
    <property type="match status" value="1"/>
</dbReference>
<proteinExistence type="predicted"/>
<accession>A0A0B6Y4C0</accession>
<sequence length="157" mass="18168">LELELGDWKDNRIFRVMAFDHDLMSFTDARLGTWPIIIITNPKNSLFLSSNEPLEMIKFLTHIRILVFSPHRIINVEVKIDKHIEGYAYQAEPKQPLYVLPWSPSHYAHDRHIMEVTVVDELGVNTTAAQHFSVDGTQGRFELLPRLILMLNIYSVG</sequence>
<dbReference type="Pfam" id="PF24384">
    <property type="entry name" value="Ig_TMM62"/>
    <property type="match status" value="1"/>
</dbReference>
<dbReference type="PANTHER" id="PTHR14795">
    <property type="entry name" value="HELICASE RELATED"/>
    <property type="match status" value="1"/>
</dbReference>
<reference evidence="2" key="1">
    <citation type="submission" date="2014-12" db="EMBL/GenBank/DDBJ databases">
        <title>Insight into the proteome of Arion vulgaris.</title>
        <authorList>
            <person name="Aradska J."/>
            <person name="Bulat T."/>
            <person name="Smidak R."/>
            <person name="Sarate P."/>
            <person name="Gangsoo J."/>
            <person name="Sialana F."/>
            <person name="Bilban M."/>
            <person name="Lubec G."/>
        </authorList>
    </citation>
    <scope>NUCLEOTIDE SEQUENCE</scope>
    <source>
        <tissue evidence="2">Skin</tissue>
    </source>
</reference>
<name>A0A0B6Y4C0_9EUPU</name>
<evidence type="ECO:0000313" key="2">
    <source>
        <dbReference type="EMBL" id="CEK51167.1"/>
    </source>
</evidence>
<feature type="domain" description="TMEM62 Ig-like" evidence="1">
    <location>
        <begin position="33"/>
        <end position="137"/>
    </location>
</feature>
<dbReference type="AlphaFoldDB" id="A0A0B6Y4C0"/>
<evidence type="ECO:0000259" key="1">
    <source>
        <dbReference type="Pfam" id="PF24384"/>
    </source>
</evidence>
<organism evidence="2">
    <name type="scientific">Arion vulgaris</name>
    <dbReference type="NCBI Taxonomy" id="1028688"/>
    <lineage>
        <taxon>Eukaryota</taxon>
        <taxon>Metazoa</taxon>
        <taxon>Spiralia</taxon>
        <taxon>Lophotrochozoa</taxon>
        <taxon>Mollusca</taxon>
        <taxon>Gastropoda</taxon>
        <taxon>Heterobranchia</taxon>
        <taxon>Euthyneura</taxon>
        <taxon>Panpulmonata</taxon>
        <taxon>Eupulmonata</taxon>
        <taxon>Stylommatophora</taxon>
        <taxon>Helicina</taxon>
        <taxon>Arionoidea</taxon>
        <taxon>Arionidae</taxon>
        <taxon>Arion</taxon>
    </lineage>
</organism>